<proteinExistence type="predicted"/>
<dbReference type="InterPro" id="IPR008889">
    <property type="entry name" value="VQ"/>
</dbReference>
<name>A0ABD2Y5Y6_9GENT</name>
<evidence type="ECO:0000313" key="2">
    <source>
        <dbReference type="EMBL" id="KAL3502932.1"/>
    </source>
</evidence>
<dbReference type="AlphaFoldDB" id="A0ABD2Y5Y6"/>
<gene>
    <name evidence="2" type="ORF">ACH5RR_037381</name>
</gene>
<organism evidence="2 3">
    <name type="scientific">Cinchona calisaya</name>
    <dbReference type="NCBI Taxonomy" id="153742"/>
    <lineage>
        <taxon>Eukaryota</taxon>
        <taxon>Viridiplantae</taxon>
        <taxon>Streptophyta</taxon>
        <taxon>Embryophyta</taxon>
        <taxon>Tracheophyta</taxon>
        <taxon>Spermatophyta</taxon>
        <taxon>Magnoliopsida</taxon>
        <taxon>eudicotyledons</taxon>
        <taxon>Gunneridae</taxon>
        <taxon>Pentapetalae</taxon>
        <taxon>asterids</taxon>
        <taxon>lamiids</taxon>
        <taxon>Gentianales</taxon>
        <taxon>Rubiaceae</taxon>
        <taxon>Cinchonoideae</taxon>
        <taxon>Cinchoneae</taxon>
        <taxon>Cinchona</taxon>
    </lineage>
</organism>
<dbReference type="EMBL" id="JBJUIK010000015">
    <property type="protein sequence ID" value="KAL3502932.1"/>
    <property type="molecule type" value="Genomic_DNA"/>
</dbReference>
<accession>A0ABD2Y5Y6</accession>
<dbReference type="Pfam" id="PF05678">
    <property type="entry name" value="VQ"/>
    <property type="match status" value="1"/>
</dbReference>
<evidence type="ECO:0000259" key="1">
    <source>
        <dbReference type="Pfam" id="PF05678"/>
    </source>
</evidence>
<keyword evidence="3" id="KW-1185">Reference proteome</keyword>
<sequence>MGKKLSQSSTKISKNDNKKQLNSLIKVLRPKVYIIDSSNFKRLVQELTGNGNPISFVAPPPSIPEPVMGWEVPIIEIIDDHGYQELSVDLSNDSSEASMPTSFTTAMDQSPELCVSDTTFNVFESSLSTQKMDFPACGDIESWLLETDDSYSYNCDVSIPTIQQECSVYGYDLSDLII</sequence>
<evidence type="ECO:0000313" key="3">
    <source>
        <dbReference type="Proteomes" id="UP001630127"/>
    </source>
</evidence>
<dbReference type="Proteomes" id="UP001630127">
    <property type="component" value="Unassembled WGS sequence"/>
</dbReference>
<reference evidence="2 3" key="1">
    <citation type="submission" date="2024-11" db="EMBL/GenBank/DDBJ databases">
        <title>A near-complete genome assembly of Cinchona calisaya.</title>
        <authorList>
            <person name="Lian D.C."/>
            <person name="Zhao X.W."/>
            <person name="Wei L."/>
        </authorList>
    </citation>
    <scope>NUCLEOTIDE SEQUENCE [LARGE SCALE GENOMIC DNA]</scope>
    <source>
        <tissue evidence="2">Nenye</tissue>
    </source>
</reference>
<comment type="caution">
    <text evidence="2">The sequence shown here is derived from an EMBL/GenBank/DDBJ whole genome shotgun (WGS) entry which is preliminary data.</text>
</comment>
<protein>
    <recommendedName>
        <fullName evidence="1">VQ domain-containing protein</fullName>
    </recommendedName>
</protein>
<feature type="domain" description="VQ" evidence="1">
    <location>
        <begin position="30"/>
        <end position="50"/>
    </location>
</feature>